<feature type="domain" description="ABC3 transporter permease C-terminal" evidence="8">
    <location>
        <begin position="726"/>
        <end position="844"/>
    </location>
</feature>
<reference evidence="10 11" key="1">
    <citation type="journal article" date="2015" name="MBio">
        <title>Genome-Resolved Metagenomic Analysis Reveals Roles for Candidate Phyla and Other Microbial Community Members in Biogeochemical Transformations in Oil Reservoirs.</title>
        <authorList>
            <person name="Hu P."/>
            <person name="Tom L."/>
            <person name="Singh A."/>
            <person name="Thomas B.C."/>
            <person name="Baker B.J."/>
            <person name="Piceno Y.M."/>
            <person name="Andersen G.L."/>
            <person name="Banfield J.F."/>
        </authorList>
    </citation>
    <scope>NUCLEOTIDE SEQUENCE [LARGE SCALE GENOMIC DNA]</scope>
    <source>
        <strain evidence="10">46_26</strain>
    </source>
</reference>
<feature type="domain" description="ABC3 transporter permease C-terminal" evidence="8">
    <location>
        <begin position="245"/>
        <end position="373"/>
    </location>
</feature>
<feature type="transmembrane region" description="Helical" evidence="7">
    <location>
        <begin position="239"/>
        <end position="261"/>
    </location>
</feature>
<evidence type="ECO:0000256" key="1">
    <source>
        <dbReference type="ARBA" id="ARBA00004651"/>
    </source>
</evidence>
<evidence type="ECO:0000256" key="5">
    <source>
        <dbReference type="ARBA" id="ARBA00023136"/>
    </source>
</evidence>
<feature type="transmembrane region" description="Helical" evidence="7">
    <location>
        <begin position="287"/>
        <end position="317"/>
    </location>
</feature>
<evidence type="ECO:0000313" key="11">
    <source>
        <dbReference type="Proteomes" id="UP000058636"/>
    </source>
</evidence>
<dbReference type="OMA" id="LISCLWP"/>
<dbReference type="Pfam" id="PF12704">
    <property type="entry name" value="MacB_PCD"/>
    <property type="match status" value="1"/>
</dbReference>
<feature type="domain" description="MacB-like periplasmic core" evidence="9">
    <location>
        <begin position="17"/>
        <end position="193"/>
    </location>
</feature>
<comment type="similarity">
    <text evidence="6">Belongs to the ABC-4 integral membrane protein family.</text>
</comment>
<dbReference type="PATRIC" id="fig|93930.3.peg.1268"/>
<feature type="transmembrane region" description="Helical" evidence="7">
    <location>
        <begin position="726"/>
        <end position="748"/>
    </location>
</feature>
<feature type="transmembrane region" description="Helical" evidence="7">
    <location>
        <begin position="454"/>
        <end position="473"/>
    </location>
</feature>
<evidence type="ECO:0000256" key="4">
    <source>
        <dbReference type="ARBA" id="ARBA00022989"/>
    </source>
</evidence>
<evidence type="ECO:0000256" key="2">
    <source>
        <dbReference type="ARBA" id="ARBA00022475"/>
    </source>
</evidence>
<dbReference type="GO" id="GO:0005886">
    <property type="term" value="C:plasma membrane"/>
    <property type="evidence" value="ECO:0007669"/>
    <property type="project" value="UniProtKB-SubCell"/>
</dbReference>
<dbReference type="InterPro" id="IPR025857">
    <property type="entry name" value="MacB_PCD"/>
</dbReference>
<organism evidence="10 11">
    <name type="scientific">Thermotoga petrophila</name>
    <dbReference type="NCBI Taxonomy" id="93929"/>
    <lineage>
        <taxon>Bacteria</taxon>
        <taxon>Thermotogati</taxon>
        <taxon>Thermotogota</taxon>
        <taxon>Thermotogae</taxon>
        <taxon>Thermotogales</taxon>
        <taxon>Thermotogaceae</taxon>
        <taxon>Thermotoga</taxon>
    </lineage>
</organism>
<dbReference type="Pfam" id="PF02687">
    <property type="entry name" value="FtsX"/>
    <property type="match status" value="2"/>
</dbReference>
<evidence type="ECO:0000259" key="8">
    <source>
        <dbReference type="Pfam" id="PF02687"/>
    </source>
</evidence>
<feature type="transmembrane region" description="Helical" evidence="7">
    <location>
        <begin position="337"/>
        <end position="363"/>
    </location>
</feature>
<evidence type="ECO:0000256" key="7">
    <source>
        <dbReference type="SAM" id="Phobius"/>
    </source>
</evidence>
<dbReference type="PANTHER" id="PTHR30572">
    <property type="entry name" value="MEMBRANE COMPONENT OF TRANSPORTER-RELATED"/>
    <property type="match status" value="1"/>
</dbReference>
<evidence type="ECO:0000256" key="6">
    <source>
        <dbReference type="ARBA" id="ARBA00038076"/>
    </source>
</evidence>
<proteinExistence type="inferred from homology"/>
<evidence type="ECO:0000256" key="3">
    <source>
        <dbReference type="ARBA" id="ARBA00022692"/>
    </source>
</evidence>
<protein>
    <submittedName>
        <fullName evidence="10">Uncharacterized protein</fullName>
    </submittedName>
</protein>
<evidence type="ECO:0000313" key="10">
    <source>
        <dbReference type="EMBL" id="KUK23871.1"/>
    </source>
</evidence>
<accession>A0A117L3D5</accession>
<evidence type="ECO:0000259" key="9">
    <source>
        <dbReference type="Pfam" id="PF12704"/>
    </source>
</evidence>
<feature type="transmembrane region" description="Helical" evidence="7">
    <location>
        <begin position="505"/>
        <end position="525"/>
    </location>
</feature>
<feature type="transmembrane region" description="Helical" evidence="7">
    <location>
        <begin position="817"/>
        <end position="839"/>
    </location>
</feature>
<feature type="transmembrane region" description="Helical" evidence="7">
    <location>
        <begin position="423"/>
        <end position="442"/>
    </location>
</feature>
<keyword evidence="4 7" id="KW-1133">Transmembrane helix</keyword>
<sequence>MILKIALRNFTKNLKISLVVILGLAISLSLVTGALSLSDSINVWKWERIEENFGNADAVAEPKSPSFLFFSFATSKIDDSEIENLKKQVKGVLPVSEDSARLNSTLDVLVIATEPEYLSDFVGESLTLNPGEALVGKSIAELMNLKVGDRITLLFSSGSKEFTVVKIGEKGFLNFKGESASLSGTVFINVKDFDGVFPTKCYLHYDLPVEKHEETTIETNLRVRNIKYSFLKSPINKSLAYVTLAFSGISIFVGFLVFYMFCEDVIRDRSSTLVTLRKIGLRKMEEWGILLLEGFMYSLISASVGVLIGIFVGKFLLSRFQEVVDVISSSFFHFDKIGFHLSISTLLLSLGLGVLFPMFLFFLKAREITGKPPIYREMREQLDVSWKLVIFAVLLSFVLFFSELRVFSVVLLSLIIAIKLRNPFIMMALGTLNLGMGLFSSLNLQSEKAFIFSSLNKGSAIFFGVTLLVFSVVLLSKNVFNNLMSRGNLSLLIGLSYVQRFPKKGITVSLTFAFLIFSVTVFNILSASADRFVQEKVKGGLFGYNFLVLENPFRSLLAKTSLPVHEELKDPSRVYLYTLKTERGEKMIAFVDESFFRNSTLKLLRGSARSLEASDTALIGDPVDLEEITGTLKSILPLGGRKEVKFKVAGIYNKNDYLVPIDMIAPISNVPSDVKPLSLLLGRVEESSASSVKQFYFSKFAYPFFLDEEFKKLYSGIEGLVSVIKFIFLFGFLSASSGLLLFVLKSYFSRIKIMGTLRAVGMKINQLVASFLIEHLFFLFGGILIGTVSGVLMGYFVSEAMSESLGTFMVSVPTASILLSLLTVIALASAVMVIPSLMMSKLSPLEAMKEGE</sequence>
<comment type="subcellular location">
    <subcellularLocation>
        <location evidence="1">Cell membrane</location>
        <topology evidence="1">Multi-pass membrane protein</topology>
    </subcellularLocation>
</comment>
<feature type="transmembrane region" description="Helical" evidence="7">
    <location>
        <begin position="769"/>
        <end position="797"/>
    </location>
</feature>
<dbReference type="PANTHER" id="PTHR30572:SF4">
    <property type="entry name" value="ABC TRANSPORTER PERMEASE YTRF"/>
    <property type="match status" value="1"/>
</dbReference>
<name>A0A117L3D5_9THEM</name>
<gene>
    <name evidence="10" type="ORF">XD57_0028</name>
</gene>
<feature type="transmembrane region" description="Helical" evidence="7">
    <location>
        <begin position="384"/>
        <end position="417"/>
    </location>
</feature>
<dbReference type="Proteomes" id="UP000058636">
    <property type="component" value="Unassembled WGS sequence"/>
</dbReference>
<keyword evidence="2" id="KW-1003">Cell membrane</keyword>
<dbReference type="EMBL" id="LGFG01000001">
    <property type="protein sequence ID" value="KUK23871.1"/>
    <property type="molecule type" value="Genomic_DNA"/>
</dbReference>
<dbReference type="AlphaFoldDB" id="A0A117L3D5"/>
<keyword evidence="3 7" id="KW-0812">Transmembrane</keyword>
<comment type="caution">
    <text evidence="10">The sequence shown here is derived from an EMBL/GenBank/DDBJ whole genome shotgun (WGS) entry which is preliminary data.</text>
</comment>
<dbReference type="InterPro" id="IPR050250">
    <property type="entry name" value="Macrolide_Exporter_MacB"/>
</dbReference>
<dbReference type="GO" id="GO:0022857">
    <property type="term" value="F:transmembrane transporter activity"/>
    <property type="evidence" value="ECO:0007669"/>
    <property type="project" value="TreeGrafter"/>
</dbReference>
<dbReference type="InterPro" id="IPR003838">
    <property type="entry name" value="ABC3_permease_C"/>
</dbReference>
<keyword evidence="5 7" id="KW-0472">Membrane</keyword>